<organism evidence="1 2">
    <name type="scientific">Parapedobacter koreensis</name>
    <dbReference type="NCBI Taxonomy" id="332977"/>
    <lineage>
        <taxon>Bacteria</taxon>
        <taxon>Pseudomonadati</taxon>
        <taxon>Bacteroidota</taxon>
        <taxon>Sphingobacteriia</taxon>
        <taxon>Sphingobacteriales</taxon>
        <taxon>Sphingobacteriaceae</taxon>
        <taxon>Parapedobacter</taxon>
    </lineage>
</organism>
<sequence>MCNIRIRCFAICFLVSICITGCRKNKVDKPDQGDYRLVRTLEYANSTAKEPRQITDHVYDSEESGLPSSLPHTLHFFSNAGDGLKLLNYLRYSYKQRKASRIESYQGDGALTSVSEYFYEYEKRENI</sequence>
<name>A0A1H7SD71_9SPHI</name>
<dbReference type="STRING" id="332977.SAMN05421740_108232"/>
<gene>
    <name evidence="1" type="ORF">SAMN05421740_108232</name>
</gene>
<protein>
    <submittedName>
        <fullName evidence="1">Uncharacterized protein</fullName>
    </submittedName>
</protein>
<dbReference type="AlphaFoldDB" id="A0A1H7SD71"/>
<evidence type="ECO:0000313" key="1">
    <source>
        <dbReference type="EMBL" id="SEL70475.1"/>
    </source>
</evidence>
<accession>A0A1H7SD71</accession>
<dbReference type="RefSeq" id="WP_143053926.1">
    <property type="nucleotide sequence ID" value="NZ_FNZR01000008.1"/>
</dbReference>
<reference evidence="2" key="1">
    <citation type="submission" date="2016-10" db="EMBL/GenBank/DDBJ databases">
        <authorList>
            <person name="Varghese N."/>
            <person name="Submissions S."/>
        </authorList>
    </citation>
    <scope>NUCLEOTIDE SEQUENCE [LARGE SCALE GENOMIC DNA]</scope>
    <source>
        <strain evidence="2">Jip14</strain>
    </source>
</reference>
<dbReference type="EMBL" id="FNZR01000008">
    <property type="protein sequence ID" value="SEL70475.1"/>
    <property type="molecule type" value="Genomic_DNA"/>
</dbReference>
<dbReference type="Proteomes" id="UP000198916">
    <property type="component" value="Unassembled WGS sequence"/>
</dbReference>
<evidence type="ECO:0000313" key="2">
    <source>
        <dbReference type="Proteomes" id="UP000198916"/>
    </source>
</evidence>
<keyword evidence="2" id="KW-1185">Reference proteome</keyword>
<proteinExistence type="predicted"/>